<evidence type="ECO:0008006" key="3">
    <source>
        <dbReference type="Google" id="ProtNLM"/>
    </source>
</evidence>
<sequence>MINPGFIAGRSISENFVYAAEMVQCCSKRRAPALVIKLDFTKAFDSIDWASLRKILMARGFPVGDPLSPYLFLLVADIPDVDQRNPGLRTPCRRLRR</sequence>
<dbReference type="Proteomes" id="UP001231189">
    <property type="component" value="Unassembled WGS sequence"/>
</dbReference>
<comment type="caution">
    <text evidence="1">The sequence shown here is derived from an EMBL/GenBank/DDBJ whole genome shotgun (WGS) entry which is preliminary data.</text>
</comment>
<protein>
    <recommendedName>
        <fullName evidence="3">Reverse transcriptase domain-containing protein</fullName>
    </recommendedName>
</protein>
<dbReference type="EMBL" id="JAUUTY010000005">
    <property type="protein sequence ID" value="KAK1626997.1"/>
    <property type="molecule type" value="Genomic_DNA"/>
</dbReference>
<keyword evidence="2" id="KW-1185">Reference proteome</keyword>
<name>A0AAD8RMN7_LOLMU</name>
<evidence type="ECO:0000313" key="2">
    <source>
        <dbReference type="Proteomes" id="UP001231189"/>
    </source>
</evidence>
<proteinExistence type="predicted"/>
<organism evidence="1 2">
    <name type="scientific">Lolium multiflorum</name>
    <name type="common">Italian ryegrass</name>
    <name type="synonym">Lolium perenne subsp. multiflorum</name>
    <dbReference type="NCBI Taxonomy" id="4521"/>
    <lineage>
        <taxon>Eukaryota</taxon>
        <taxon>Viridiplantae</taxon>
        <taxon>Streptophyta</taxon>
        <taxon>Embryophyta</taxon>
        <taxon>Tracheophyta</taxon>
        <taxon>Spermatophyta</taxon>
        <taxon>Magnoliopsida</taxon>
        <taxon>Liliopsida</taxon>
        <taxon>Poales</taxon>
        <taxon>Poaceae</taxon>
        <taxon>BOP clade</taxon>
        <taxon>Pooideae</taxon>
        <taxon>Poodae</taxon>
        <taxon>Poeae</taxon>
        <taxon>Poeae Chloroplast Group 2 (Poeae type)</taxon>
        <taxon>Loliodinae</taxon>
        <taxon>Loliinae</taxon>
        <taxon>Lolium</taxon>
    </lineage>
</organism>
<dbReference type="AlphaFoldDB" id="A0AAD8RMN7"/>
<reference evidence="1" key="1">
    <citation type="submission" date="2023-07" db="EMBL/GenBank/DDBJ databases">
        <title>A chromosome-level genome assembly of Lolium multiflorum.</title>
        <authorList>
            <person name="Chen Y."/>
            <person name="Copetti D."/>
            <person name="Kolliker R."/>
            <person name="Studer B."/>
        </authorList>
    </citation>
    <scope>NUCLEOTIDE SEQUENCE</scope>
    <source>
        <strain evidence="1">02402/16</strain>
        <tissue evidence="1">Leaf</tissue>
    </source>
</reference>
<gene>
    <name evidence="1" type="ORF">QYE76_001312</name>
</gene>
<accession>A0AAD8RMN7</accession>
<evidence type="ECO:0000313" key="1">
    <source>
        <dbReference type="EMBL" id="KAK1626997.1"/>
    </source>
</evidence>